<feature type="transmembrane region" description="Helical" evidence="7">
    <location>
        <begin position="91"/>
        <end position="111"/>
    </location>
</feature>
<keyword evidence="2 7" id="KW-0813">Transport</keyword>
<reference evidence="9 10" key="1">
    <citation type="submission" date="2019-07" db="EMBL/GenBank/DDBJ databases">
        <title>Cryptosporangium phraense sp. nov., isolated from plant litter.</title>
        <authorList>
            <person name="Suriyachadkun C."/>
        </authorList>
    </citation>
    <scope>NUCLEOTIDE SEQUENCE [LARGE SCALE GENOMIC DNA]</scope>
    <source>
        <strain evidence="9 10">A-T 5661</strain>
    </source>
</reference>
<dbReference type="InParanoid" id="A0A545AFT0"/>
<sequence>MTAPPTTEVPLGTVADAGSGPALPRPGRAAWVAGGTLFLVLIWWLVSVFAFRDTGSVPTPWATLVQFVGDLGDATYWKAIGVTCWSALQGYLWGNLLALLLSGLVLVVPVLEQATTQFAVIASCIPLTAIAPLIVLMSDTGSRTTSVVLAGMSVFYTTVVGTLAGLKSSDRTTLDLVAAYGGGRWTQLRKVRLMYALPSVLSALRIAAPAALVGAILGELFLSGVDSGLGIMLQAAQIHYGPRPLWALAMICAAVAGLAYGAMTLLARVVAPWGVPR</sequence>
<dbReference type="PANTHER" id="PTHR30151">
    <property type="entry name" value="ALKANE SULFONATE ABC TRANSPORTER-RELATED, MEMBRANE SUBUNIT"/>
    <property type="match status" value="1"/>
</dbReference>
<keyword evidence="4 7" id="KW-0812">Transmembrane</keyword>
<dbReference type="InterPro" id="IPR035906">
    <property type="entry name" value="MetI-like_sf"/>
</dbReference>
<keyword evidence="3" id="KW-1003">Cell membrane</keyword>
<dbReference type="RefSeq" id="WP_142709433.1">
    <property type="nucleotide sequence ID" value="NZ_VIRS01000046.1"/>
</dbReference>
<protein>
    <submittedName>
        <fullName evidence="9">ABC transporter permease subunit</fullName>
    </submittedName>
</protein>
<feature type="transmembrane region" description="Helical" evidence="7">
    <location>
        <begin position="245"/>
        <end position="271"/>
    </location>
</feature>
<evidence type="ECO:0000256" key="4">
    <source>
        <dbReference type="ARBA" id="ARBA00022692"/>
    </source>
</evidence>
<organism evidence="9 10">
    <name type="scientific">Cryptosporangium phraense</name>
    <dbReference type="NCBI Taxonomy" id="2593070"/>
    <lineage>
        <taxon>Bacteria</taxon>
        <taxon>Bacillati</taxon>
        <taxon>Actinomycetota</taxon>
        <taxon>Actinomycetes</taxon>
        <taxon>Cryptosporangiales</taxon>
        <taxon>Cryptosporangiaceae</taxon>
        <taxon>Cryptosporangium</taxon>
    </lineage>
</organism>
<evidence type="ECO:0000256" key="3">
    <source>
        <dbReference type="ARBA" id="ARBA00022475"/>
    </source>
</evidence>
<name>A0A545AFT0_9ACTN</name>
<dbReference type="PANTHER" id="PTHR30151:SF20">
    <property type="entry name" value="ABC TRANSPORTER PERMEASE PROTEIN HI_0355-RELATED"/>
    <property type="match status" value="1"/>
</dbReference>
<dbReference type="SUPFAM" id="SSF161098">
    <property type="entry name" value="MetI-like"/>
    <property type="match status" value="1"/>
</dbReference>
<evidence type="ECO:0000313" key="10">
    <source>
        <dbReference type="Proteomes" id="UP000317982"/>
    </source>
</evidence>
<feature type="domain" description="ABC transmembrane type-1" evidence="8">
    <location>
        <begin position="76"/>
        <end position="267"/>
    </location>
</feature>
<keyword evidence="10" id="KW-1185">Reference proteome</keyword>
<dbReference type="GO" id="GO:0055085">
    <property type="term" value="P:transmembrane transport"/>
    <property type="evidence" value="ECO:0007669"/>
    <property type="project" value="InterPro"/>
</dbReference>
<proteinExistence type="inferred from homology"/>
<comment type="caution">
    <text evidence="9">The sequence shown here is derived from an EMBL/GenBank/DDBJ whole genome shotgun (WGS) entry which is preliminary data.</text>
</comment>
<evidence type="ECO:0000256" key="6">
    <source>
        <dbReference type="ARBA" id="ARBA00023136"/>
    </source>
</evidence>
<dbReference type="AlphaFoldDB" id="A0A545AFT0"/>
<dbReference type="GO" id="GO:0005886">
    <property type="term" value="C:plasma membrane"/>
    <property type="evidence" value="ECO:0007669"/>
    <property type="project" value="UniProtKB-SubCell"/>
</dbReference>
<evidence type="ECO:0000259" key="8">
    <source>
        <dbReference type="PROSITE" id="PS50928"/>
    </source>
</evidence>
<keyword evidence="6 7" id="KW-0472">Membrane</keyword>
<feature type="transmembrane region" description="Helical" evidence="7">
    <location>
        <begin position="29"/>
        <end position="51"/>
    </location>
</feature>
<comment type="similarity">
    <text evidence="7">Belongs to the binding-protein-dependent transport system permease family.</text>
</comment>
<gene>
    <name evidence="9" type="ORF">FL583_36280</name>
</gene>
<evidence type="ECO:0000256" key="1">
    <source>
        <dbReference type="ARBA" id="ARBA00004651"/>
    </source>
</evidence>
<dbReference type="Pfam" id="PF00528">
    <property type="entry name" value="BPD_transp_1"/>
    <property type="match status" value="1"/>
</dbReference>
<feature type="transmembrane region" description="Helical" evidence="7">
    <location>
        <begin position="118"/>
        <end position="138"/>
    </location>
</feature>
<evidence type="ECO:0000256" key="2">
    <source>
        <dbReference type="ARBA" id="ARBA00022448"/>
    </source>
</evidence>
<keyword evidence="5 7" id="KW-1133">Transmembrane helix</keyword>
<dbReference type="PROSITE" id="PS50928">
    <property type="entry name" value="ABC_TM1"/>
    <property type="match status" value="1"/>
</dbReference>
<dbReference type="Gene3D" id="1.10.3720.10">
    <property type="entry name" value="MetI-like"/>
    <property type="match status" value="1"/>
</dbReference>
<feature type="transmembrane region" description="Helical" evidence="7">
    <location>
        <begin position="193"/>
        <end position="217"/>
    </location>
</feature>
<feature type="transmembrane region" description="Helical" evidence="7">
    <location>
        <begin position="144"/>
        <end position="166"/>
    </location>
</feature>
<accession>A0A545AFT0</accession>
<dbReference type="EMBL" id="VIRS01000046">
    <property type="protein sequence ID" value="TQS40183.1"/>
    <property type="molecule type" value="Genomic_DNA"/>
</dbReference>
<evidence type="ECO:0000256" key="5">
    <source>
        <dbReference type="ARBA" id="ARBA00022989"/>
    </source>
</evidence>
<dbReference type="OrthoDB" id="5140822at2"/>
<evidence type="ECO:0000256" key="7">
    <source>
        <dbReference type="RuleBase" id="RU363032"/>
    </source>
</evidence>
<dbReference type="InterPro" id="IPR000515">
    <property type="entry name" value="MetI-like"/>
</dbReference>
<evidence type="ECO:0000313" key="9">
    <source>
        <dbReference type="EMBL" id="TQS40183.1"/>
    </source>
</evidence>
<comment type="subcellular location">
    <subcellularLocation>
        <location evidence="1 7">Cell membrane</location>
        <topology evidence="1 7">Multi-pass membrane protein</topology>
    </subcellularLocation>
</comment>
<dbReference type="Proteomes" id="UP000317982">
    <property type="component" value="Unassembled WGS sequence"/>
</dbReference>